<dbReference type="Proteomes" id="UP000095192">
    <property type="component" value="Unassembled WGS sequence"/>
</dbReference>
<evidence type="ECO:0000313" key="1">
    <source>
        <dbReference type="EMBL" id="OEH78146.1"/>
    </source>
</evidence>
<proteinExistence type="predicted"/>
<organism evidence="1 2">
    <name type="scientific">Cyclospora cayetanensis</name>
    <dbReference type="NCBI Taxonomy" id="88456"/>
    <lineage>
        <taxon>Eukaryota</taxon>
        <taxon>Sar</taxon>
        <taxon>Alveolata</taxon>
        <taxon>Apicomplexa</taxon>
        <taxon>Conoidasida</taxon>
        <taxon>Coccidia</taxon>
        <taxon>Eucoccidiorida</taxon>
        <taxon>Eimeriorina</taxon>
        <taxon>Eimeriidae</taxon>
        <taxon>Cyclospora</taxon>
    </lineage>
</organism>
<evidence type="ECO:0000313" key="2">
    <source>
        <dbReference type="Proteomes" id="UP000095192"/>
    </source>
</evidence>
<protein>
    <submittedName>
        <fullName evidence="1">Uncharacterized protein</fullName>
    </submittedName>
</protein>
<keyword evidence="2" id="KW-1185">Reference proteome</keyword>
<dbReference type="InParanoid" id="A0A1D3D3X0"/>
<dbReference type="FunCoup" id="A0A1D3D3X0">
    <property type="interactions" value="2"/>
</dbReference>
<dbReference type="AlphaFoldDB" id="A0A1D3D3X0"/>
<dbReference type="EMBL" id="JROU02000842">
    <property type="protein sequence ID" value="OEH78146.1"/>
    <property type="molecule type" value="Genomic_DNA"/>
</dbReference>
<reference evidence="1 2" key="1">
    <citation type="journal article" date="2016" name="BMC Genomics">
        <title>Comparative genomics reveals Cyclospora cayetanensis possesses coccidia-like metabolism and invasion components but unique surface antigens.</title>
        <authorList>
            <person name="Liu S."/>
            <person name="Wang L."/>
            <person name="Zheng H."/>
            <person name="Xu Z."/>
            <person name="Roellig D.M."/>
            <person name="Li N."/>
            <person name="Frace M.A."/>
            <person name="Tang K."/>
            <person name="Arrowood M.J."/>
            <person name="Moss D.M."/>
            <person name="Zhang L."/>
            <person name="Feng Y."/>
            <person name="Xiao L."/>
        </authorList>
    </citation>
    <scope>NUCLEOTIDE SEQUENCE [LARGE SCALE GENOMIC DNA]</scope>
    <source>
        <strain evidence="1 2">CHN_HEN01</strain>
    </source>
</reference>
<sequence length="93" mass="10366">MLAANPPSSKKGGQIVCTMRPLLECLHQHQLSKPQQQQDQKQEQRLVPEGDISQCQKEVLLFEKTCSKSVGYVHDRDGLEDTRSGLFSGSKAL</sequence>
<name>A0A1D3D3X0_9EIME</name>
<dbReference type="VEuPathDB" id="ToxoDB:cyc_02061"/>
<comment type="caution">
    <text evidence="1">The sequence shown here is derived from an EMBL/GenBank/DDBJ whole genome shotgun (WGS) entry which is preliminary data.</text>
</comment>
<gene>
    <name evidence="1" type="ORF">cyc_02061</name>
</gene>
<accession>A0A1D3D3X0</accession>